<dbReference type="Proteomes" id="UP000277212">
    <property type="component" value="Unassembled WGS sequence"/>
</dbReference>
<dbReference type="Pfam" id="PF06912">
    <property type="entry name" value="DUF1275"/>
    <property type="match status" value="1"/>
</dbReference>
<evidence type="ECO:0008006" key="4">
    <source>
        <dbReference type="Google" id="ProtNLM"/>
    </source>
</evidence>
<dbReference type="OrthoDB" id="5288586at2759"/>
<evidence type="ECO:0000313" key="2">
    <source>
        <dbReference type="EMBL" id="RMJ18596.1"/>
    </source>
</evidence>
<feature type="transmembrane region" description="Helical" evidence="1">
    <location>
        <begin position="253"/>
        <end position="274"/>
    </location>
</feature>
<evidence type="ECO:0000256" key="1">
    <source>
        <dbReference type="SAM" id="Phobius"/>
    </source>
</evidence>
<gene>
    <name evidence="2" type="ORF">CDV36_001701</name>
</gene>
<evidence type="ECO:0000313" key="3">
    <source>
        <dbReference type="Proteomes" id="UP000277212"/>
    </source>
</evidence>
<dbReference type="EMBL" id="NKUJ01000017">
    <property type="protein sequence ID" value="RMJ18596.1"/>
    <property type="molecule type" value="Genomic_DNA"/>
</dbReference>
<dbReference type="AlphaFoldDB" id="A0A3M2SM01"/>
<feature type="transmembrane region" description="Helical" evidence="1">
    <location>
        <begin position="230"/>
        <end position="247"/>
    </location>
</feature>
<sequence length="281" mass="30751">MPDTSSDNPEAGSKESVPTSSSISRRFTAEVDVRWGDILLLVCFFVAGLVDSAAFNLYGCFVSMQTGNTIFVGLGVSGQPENLPGKAWSRCFLAIIFFAIGALFFSNFHRYFGPQKRWVLFASFLIQSVLTGLVALLATTGAVRNSPNDRTTTHQDGWIIERVRNDFPYSDYAPIILLAFQSAGQIVASRVLKYNSMPTVVLTSLYCDMMSDAKLFTSPITDNADRNRRATGAVLLFAGAVSGGFLSKSWVGFAGALWIAAFLKLCISFSWALWKPKAENK</sequence>
<dbReference type="PANTHER" id="PTHR37488:SF7">
    <property type="entry name" value="DUF1275 DOMAIN PROTEIN"/>
    <property type="match status" value="1"/>
</dbReference>
<name>A0A3M2SM01_9HYPO</name>
<feature type="transmembrane region" description="Helical" evidence="1">
    <location>
        <begin position="35"/>
        <end position="58"/>
    </location>
</feature>
<reference evidence="2 3" key="1">
    <citation type="submission" date="2017-06" db="EMBL/GenBank/DDBJ databases">
        <title>Comparative genomic analysis of Ambrosia Fusariam Clade fungi.</title>
        <authorList>
            <person name="Stajich J.E."/>
            <person name="Carrillo J."/>
            <person name="Kijimoto T."/>
            <person name="Eskalen A."/>
            <person name="O'Donnell K."/>
            <person name="Kasson M."/>
        </authorList>
    </citation>
    <scope>NUCLEOTIDE SEQUENCE [LARGE SCALE GENOMIC DNA]</scope>
    <source>
        <strain evidence="2">UCR3666</strain>
    </source>
</reference>
<feature type="transmembrane region" description="Helical" evidence="1">
    <location>
        <begin position="87"/>
        <end position="106"/>
    </location>
</feature>
<organism evidence="2 3">
    <name type="scientific">Fusarium kuroshium</name>
    <dbReference type="NCBI Taxonomy" id="2010991"/>
    <lineage>
        <taxon>Eukaryota</taxon>
        <taxon>Fungi</taxon>
        <taxon>Dikarya</taxon>
        <taxon>Ascomycota</taxon>
        <taxon>Pezizomycotina</taxon>
        <taxon>Sordariomycetes</taxon>
        <taxon>Hypocreomycetidae</taxon>
        <taxon>Hypocreales</taxon>
        <taxon>Nectriaceae</taxon>
        <taxon>Fusarium</taxon>
        <taxon>Fusarium solani species complex</taxon>
    </lineage>
</organism>
<keyword evidence="3" id="KW-1185">Reference proteome</keyword>
<proteinExistence type="predicted"/>
<protein>
    <recommendedName>
        <fullName evidence="4">DUF1275 domain protein</fullName>
    </recommendedName>
</protein>
<dbReference type="InterPro" id="IPR010699">
    <property type="entry name" value="DUF1275"/>
</dbReference>
<keyword evidence="1" id="KW-0812">Transmembrane</keyword>
<keyword evidence="1" id="KW-1133">Transmembrane helix</keyword>
<comment type="caution">
    <text evidence="2">The sequence shown here is derived from an EMBL/GenBank/DDBJ whole genome shotgun (WGS) entry which is preliminary data.</text>
</comment>
<feature type="transmembrane region" description="Helical" evidence="1">
    <location>
        <begin position="118"/>
        <end position="138"/>
    </location>
</feature>
<keyword evidence="1" id="KW-0472">Membrane</keyword>
<accession>A0A3M2SM01</accession>
<dbReference type="PANTHER" id="PTHR37488">
    <property type="entry name" value="DUF1275 DOMAIN-CONTAINING PROTEIN"/>
    <property type="match status" value="1"/>
</dbReference>